<sequence>MTDLNLRAARIQLYGLIAAVALAILIAIGITTGAFVLSFSVLRDLATQGLLPAHYAWIFPAIVDGAIFGSTIAIVLLSKINGNAKGRLFFVFLLVAVVCISVVGNAYHAYQAATEAAHRVTAGVDLGFTPLTPTAAALIAVIPPLLVLAFTHGIGLLIKAIGDAYSEYNALVNTAETTGVTPEVVAPVVAAQATAIAEQAATPALASVSMPAEPAADAIDVAHEVLSATDGVAPGVPPVAPVAVAPVAPVASDARDVALFKVVAPDVASAEPAVAASEAQTDPTAPEQTTAALLKFIDRDSGLSDAVRKTARLKILNPDLSFAAIAEETGKVAASTAMRRYNKAEAAAFAAGFEMPPLPDLGEIDFAGDDDRDFDEVRELVTS</sequence>
<reference evidence="2 3" key="1">
    <citation type="submission" date="2017-07" db="EMBL/GenBank/DDBJ databases">
        <title>Draft sequence of Rhodococcus enclensis 23b-28.</title>
        <authorList>
            <person name="Besaury L."/>
            <person name="Sancelme M."/>
            <person name="Amato P."/>
            <person name="Lallement A."/>
            <person name="Delort A.-M."/>
        </authorList>
    </citation>
    <scope>NUCLEOTIDE SEQUENCE [LARGE SCALE GENOMIC DNA]</scope>
    <source>
        <strain evidence="2 3">23b-28</strain>
    </source>
</reference>
<feature type="transmembrane region" description="Helical" evidence="1">
    <location>
        <begin position="57"/>
        <end position="77"/>
    </location>
</feature>
<keyword evidence="1" id="KW-0472">Membrane</keyword>
<keyword evidence="1" id="KW-1133">Transmembrane helix</keyword>
<feature type="transmembrane region" description="Helical" evidence="1">
    <location>
        <begin position="12"/>
        <end position="37"/>
    </location>
</feature>
<evidence type="ECO:0000256" key="1">
    <source>
        <dbReference type="SAM" id="Phobius"/>
    </source>
</evidence>
<comment type="caution">
    <text evidence="2">The sequence shown here is derived from an EMBL/GenBank/DDBJ whole genome shotgun (WGS) entry which is preliminary data.</text>
</comment>
<name>A0A2A5J2I5_RHOSG</name>
<keyword evidence="1" id="KW-0812">Transmembrane</keyword>
<evidence type="ECO:0008006" key="4">
    <source>
        <dbReference type="Google" id="ProtNLM"/>
    </source>
</evidence>
<dbReference type="AlphaFoldDB" id="A0A2A5J2I5"/>
<accession>A0A2A5J2I5</accession>
<protein>
    <recommendedName>
        <fullName evidence="4">DUF2637 domain-containing protein</fullName>
    </recommendedName>
</protein>
<organism evidence="2 3">
    <name type="scientific">Rhodococcus qingshengii</name>
    <dbReference type="NCBI Taxonomy" id="334542"/>
    <lineage>
        <taxon>Bacteria</taxon>
        <taxon>Bacillati</taxon>
        <taxon>Actinomycetota</taxon>
        <taxon>Actinomycetes</taxon>
        <taxon>Mycobacteriales</taxon>
        <taxon>Nocardiaceae</taxon>
        <taxon>Rhodococcus</taxon>
        <taxon>Rhodococcus erythropolis group</taxon>
    </lineage>
</organism>
<dbReference type="Proteomes" id="UP000230886">
    <property type="component" value="Unassembled WGS sequence"/>
</dbReference>
<feature type="transmembrane region" description="Helical" evidence="1">
    <location>
        <begin position="89"/>
        <end position="110"/>
    </location>
</feature>
<feature type="transmembrane region" description="Helical" evidence="1">
    <location>
        <begin position="135"/>
        <end position="158"/>
    </location>
</feature>
<evidence type="ECO:0000313" key="2">
    <source>
        <dbReference type="EMBL" id="PCK23191.1"/>
    </source>
</evidence>
<dbReference type="InterPro" id="IPR021235">
    <property type="entry name" value="DUF2637"/>
</dbReference>
<gene>
    <name evidence="2" type="ORF">CHR55_30710</name>
</gene>
<proteinExistence type="predicted"/>
<evidence type="ECO:0000313" key="3">
    <source>
        <dbReference type="Proteomes" id="UP000230886"/>
    </source>
</evidence>
<dbReference type="Pfam" id="PF10935">
    <property type="entry name" value="DUF2637"/>
    <property type="match status" value="1"/>
</dbReference>
<dbReference type="EMBL" id="NOVD01000055">
    <property type="protein sequence ID" value="PCK23191.1"/>
    <property type="molecule type" value="Genomic_DNA"/>
</dbReference>
<dbReference type="RefSeq" id="WP_099698791.1">
    <property type="nucleotide sequence ID" value="NZ_NOVD01000055.1"/>
</dbReference>